<gene>
    <name evidence="2" type="ORF">D3P09_10645</name>
</gene>
<evidence type="ECO:0000256" key="1">
    <source>
        <dbReference type="SAM" id="Phobius"/>
    </source>
</evidence>
<accession>A0A3A6Q1H7</accession>
<proteinExistence type="predicted"/>
<keyword evidence="1" id="KW-0812">Transmembrane</keyword>
<dbReference type="EMBL" id="QXQB01000002">
    <property type="protein sequence ID" value="RJX39844.1"/>
    <property type="molecule type" value="Genomic_DNA"/>
</dbReference>
<keyword evidence="3" id="KW-1185">Reference proteome</keyword>
<evidence type="ECO:0000313" key="3">
    <source>
        <dbReference type="Proteomes" id="UP000267798"/>
    </source>
</evidence>
<organism evidence="2 3">
    <name type="scientific">Paenibacillus pinisoli</name>
    <dbReference type="NCBI Taxonomy" id="1276110"/>
    <lineage>
        <taxon>Bacteria</taxon>
        <taxon>Bacillati</taxon>
        <taxon>Bacillota</taxon>
        <taxon>Bacilli</taxon>
        <taxon>Bacillales</taxon>
        <taxon>Paenibacillaceae</taxon>
        <taxon>Paenibacillus</taxon>
    </lineage>
</organism>
<name>A0A3A6Q1H7_9BACL</name>
<evidence type="ECO:0000313" key="2">
    <source>
        <dbReference type="EMBL" id="RJX39844.1"/>
    </source>
</evidence>
<keyword evidence="1" id="KW-1133">Transmembrane helix</keyword>
<dbReference type="AlphaFoldDB" id="A0A3A6Q1H7"/>
<keyword evidence="1" id="KW-0472">Membrane</keyword>
<comment type="caution">
    <text evidence="2">The sequence shown here is derived from an EMBL/GenBank/DDBJ whole genome shotgun (WGS) entry which is preliminary data.</text>
</comment>
<feature type="transmembrane region" description="Helical" evidence="1">
    <location>
        <begin position="21"/>
        <end position="48"/>
    </location>
</feature>
<reference evidence="2 3" key="1">
    <citation type="submission" date="2018-09" db="EMBL/GenBank/DDBJ databases">
        <title>Paenibacillus aracenensis nov. sp. isolated from a cave in southern Spain.</title>
        <authorList>
            <person name="Jurado V."/>
            <person name="Gutierrez-Patricio S."/>
            <person name="Gonzalez-Pimentel J.L."/>
            <person name="Miller A.Z."/>
            <person name="Laiz L."/>
            <person name="Saiz-Jimenez C."/>
        </authorList>
    </citation>
    <scope>NUCLEOTIDE SEQUENCE [LARGE SCALE GENOMIC DNA]</scope>
    <source>
        <strain evidence="2 3">JCM 19203</strain>
    </source>
</reference>
<protein>
    <submittedName>
        <fullName evidence="2">Uncharacterized protein</fullName>
    </submittedName>
</protein>
<sequence>MINLERGKHVYSNRKAAVLSTLAGVVILIASYYLGLIMIGVIFFPMIWGLTYRTLAKVIRTF</sequence>
<dbReference type="Proteomes" id="UP000267798">
    <property type="component" value="Unassembled WGS sequence"/>
</dbReference>